<organism evidence="7 10">
    <name type="scientific">Teichococcus wenyumeiae</name>
    <dbReference type="NCBI Taxonomy" id="2478470"/>
    <lineage>
        <taxon>Bacteria</taxon>
        <taxon>Pseudomonadati</taxon>
        <taxon>Pseudomonadota</taxon>
        <taxon>Alphaproteobacteria</taxon>
        <taxon>Acetobacterales</taxon>
        <taxon>Roseomonadaceae</taxon>
        <taxon>Roseomonas</taxon>
    </lineage>
</organism>
<keyword evidence="3" id="KW-0547">Nucleotide-binding</keyword>
<dbReference type="CDD" id="cd03224">
    <property type="entry name" value="ABC_TM1139_LivF_branched"/>
    <property type="match status" value="1"/>
</dbReference>
<dbReference type="PANTHER" id="PTHR43820">
    <property type="entry name" value="HIGH-AFFINITY BRANCHED-CHAIN AMINO ACID TRANSPORT ATP-BINDING PROTEIN LIVF"/>
    <property type="match status" value="1"/>
</dbReference>
<accession>A0A3A9JIG9</accession>
<dbReference type="Pfam" id="PF12399">
    <property type="entry name" value="BCA_ABC_TP_C"/>
    <property type="match status" value="1"/>
</dbReference>
<dbReference type="Proteomes" id="UP000274097">
    <property type="component" value="Unassembled WGS sequence"/>
</dbReference>
<dbReference type="OrthoDB" id="7283113at2"/>
<dbReference type="GO" id="GO:0015807">
    <property type="term" value="P:L-amino acid transport"/>
    <property type="evidence" value="ECO:0007669"/>
    <property type="project" value="TreeGrafter"/>
</dbReference>
<dbReference type="PANTHER" id="PTHR43820:SF4">
    <property type="entry name" value="HIGH-AFFINITY BRANCHED-CHAIN AMINO ACID TRANSPORT ATP-BINDING PROTEIN LIVF"/>
    <property type="match status" value="1"/>
</dbReference>
<feature type="domain" description="ABC transporter" evidence="6">
    <location>
        <begin position="263"/>
        <end position="495"/>
    </location>
</feature>
<dbReference type="Proteomes" id="UP000278036">
    <property type="component" value="Unassembled WGS sequence"/>
</dbReference>
<protein>
    <submittedName>
        <fullName evidence="7">ATP-binding cassette domain-containing protein</fullName>
    </submittedName>
</protein>
<evidence type="ECO:0000313" key="8">
    <source>
        <dbReference type="EMBL" id="RMI20581.1"/>
    </source>
</evidence>
<keyword evidence="5" id="KW-0029">Amino-acid transport</keyword>
<proteinExistence type="inferred from homology"/>
<gene>
    <name evidence="7" type="ORF">D6Z83_06500</name>
    <name evidence="8" type="ORF">EBE87_15730</name>
</gene>
<dbReference type="EMBL" id="RAQU01000025">
    <property type="protein sequence ID" value="RKK05031.1"/>
    <property type="molecule type" value="Genomic_DNA"/>
</dbReference>
<evidence type="ECO:0000313" key="7">
    <source>
        <dbReference type="EMBL" id="RKK05031.1"/>
    </source>
</evidence>
<dbReference type="SMART" id="SM00382">
    <property type="entry name" value="AAA"/>
    <property type="match status" value="2"/>
</dbReference>
<dbReference type="CDD" id="cd03219">
    <property type="entry name" value="ABC_Mj1267_LivG_branched"/>
    <property type="match status" value="1"/>
</dbReference>
<dbReference type="PROSITE" id="PS50893">
    <property type="entry name" value="ABC_TRANSPORTER_2"/>
    <property type="match status" value="2"/>
</dbReference>
<evidence type="ECO:0000256" key="3">
    <source>
        <dbReference type="ARBA" id="ARBA00022741"/>
    </source>
</evidence>
<evidence type="ECO:0000256" key="5">
    <source>
        <dbReference type="ARBA" id="ARBA00022970"/>
    </source>
</evidence>
<keyword evidence="2" id="KW-0813">Transport</keyword>
<dbReference type="InterPro" id="IPR032823">
    <property type="entry name" value="BCA_ABC_TP_C"/>
</dbReference>
<dbReference type="Gene3D" id="3.40.50.300">
    <property type="entry name" value="P-loop containing nucleotide triphosphate hydrolases"/>
    <property type="match status" value="2"/>
</dbReference>
<dbReference type="GO" id="GO:0005524">
    <property type="term" value="F:ATP binding"/>
    <property type="evidence" value="ECO:0007669"/>
    <property type="project" value="UniProtKB-KW"/>
</dbReference>
<evidence type="ECO:0000313" key="9">
    <source>
        <dbReference type="Proteomes" id="UP000274097"/>
    </source>
</evidence>
<dbReference type="GO" id="GO:0015658">
    <property type="term" value="F:branched-chain amino acid transmembrane transporter activity"/>
    <property type="evidence" value="ECO:0007669"/>
    <property type="project" value="TreeGrafter"/>
</dbReference>
<dbReference type="InterPro" id="IPR003593">
    <property type="entry name" value="AAA+_ATPase"/>
</dbReference>
<comment type="similarity">
    <text evidence="1">Belongs to the ABC transporter superfamily.</text>
</comment>
<dbReference type="InParanoid" id="A0A3A9JIG9"/>
<keyword evidence="9" id="KW-1185">Reference proteome</keyword>
<comment type="caution">
    <text evidence="7">The sequence shown here is derived from an EMBL/GenBank/DDBJ whole genome shotgun (WGS) entry which is preliminary data.</text>
</comment>
<evidence type="ECO:0000256" key="1">
    <source>
        <dbReference type="ARBA" id="ARBA00005417"/>
    </source>
</evidence>
<evidence type="ECO:0000256" key="2">
    <source>
        <dbReference type="ARBA" id="ARBA00022448"/>
    </source>
</evidence>
<dbReference type="EMBL" id="RFLX01000011">
    <property type="protein sequence ID" value="RMI20581.1"/>
    <property type="molecule type" value="Genomic_DNA"/>
</dbReference>
<evidence type="ECO:0000313" key="10">
    <source>
        <dbReference type="Proteomes" id="UP000278036"/>
    </source>
</evidence>
<dbReference type="AlphaFoldDB" id="A0A3A9JIG9"/>
<dbReference type="InterPro" id="IPR027417">
    <property type="entry name" value="P-loop_NTPase"/>
</dbReference>
<dbReference type="PROSITE" id="PS00211">
    <property type="entry name" value="ABC_TRANSPORTER_1"/>
    <property type="match status" value="1"/>
</dbReference>
<dbReference type="Pfam" id="PF00005">
    <property type="entry name" value="ABC_tran"/>
    <property type="match status" value="2"/>
</dbReference>
<reference evidence="7 10" key="1">
    <citation type="submission" date="2018-09" db="EMBL/GenBank/DDBJ databases">
        <title>Roseomonas sp. nov., isolated from feces of Tibetan antelopes in the Qinghai-Tibet plateau, China.</title>
        <authorList>
            <person name="Tian Z."/>
        </authorList>
    </citation>
    <scope>NUCLEOTIDE SEQUENCE [LARGE SCALE GENOMIC DNA]</scope>
    <source>
        <strain evidence="8 9">Z23</strain>
        <strain evidence="7 10">Z24</strain>
    </source>
</reference>
<evidence type="ECO:0000259" key="6">
    <source>
        <dbReference type="PROSITE" id="PS50893"/>
    </source>
</evidence>
<dbReference type="SUPFAM" id="SSF52540">
    <property type="entry name" value="P-loop containing nucleoside triphosphate hydrolases"/>
    <property type="match status" value="2"/>
</dbReference>
<dbReference type="InterPro" id="IPR003439">
    <property type="entry name" value="ABC_transporter-like_ATP-bd"/>
</dbReference>
<evidence type="ECO:0000256" key="4">
    <source>
        <dbReference type="ARBA" id="ARBA00022840"/>
    </source>
</evidence>
<keyword evidence="4 7" id="KW-0067">ATP-binding</keyword>
<sequence>MSNNAPLLEVSGLSKRFGGLVAARDIGFQIAPGEILGLIGPNGSGKSTVMKLILGVVRPDAGQVRVDGTDVAGWPTHRIAQQGVGIVFQHSRPLHRQTVLENILLALLPDSFLRLRAGRVALDRARAIAESVGLSHVLGRRPGTLPFADLRRMELAKAIARDPKVVLIDEPFAGLTMGEVESFAELIRGFRAQGRAVLLVDHNVKSVSALVDRVFAMYLGERIAEGTAAEVVQDPQVREVYLGGGMTTATRPPVAATGRKPLLQVNDLSVLYGKAQALDRVSLRVGEGEFVSVVGLNGAGKTTLFSAISGLVPYQQGSISWQEGGATVPLAGRSPASIARGGIVQCPETRELFGDMTVRENLDLAAQHLPPGEGAKQLAWLYELFPKLQARERQTAKTMSGGEQQMLAIARALMMKPRLLILDEPTLGLAPVIIEQISRALEVLRNTTPITVLLGEQNVTFALPHADRVYVLEHGRMIWEGPPGRFAAEAGEGYL</sequence>
<dbReference type="InterPro" id="IPR052156">
    <property type="entry name" value="BCAA_Transport_ATP-bd_LivF"/>
</dbReference>
<feature type="domain" description="ABC transporter" evidence="6">
    <location>
        <begin position="8"/>
        <end position="244"/>
    </location>
</feature>
<dbReference type="GO" id="GO:0016887">
    <property type="term" value="F:ATP hydrolysis activity"/>
    <property type="evidence" value="ECO:0007669"/>
    <property type="project" value="InterPro"/>
</dbReference>
<dbReference type="RefSeq" id="WP_120637517.1">
    <property type="nucleotide sequence ID" value="NZ_RAQU01000025.1"/>
</dbReference>
<name>A0A3A9JIG9_9PROT</name>
<dbReference type="InterPro" id="IPR017871">
    <property type="entry name" value="ABC_transporter-like_CS"/>
</dbReference>